<comment type="caution">
    <text evidence="1">The sequence shown here is derived from an EMBL/GenBank/DDBJ whole genome shotgun (WGS) entry which is preliminary data.</text>
</comment>
<accession>A0ACC1XZM6</accession>
<evidence type="ECO:0000313" key="2">
    <source>
        <dbReference type="Proteomes" id="UP001164539"/>
    </source>
</evidence>
<dbReference type="EMBL" id="CM051399">
    <property type="protein sequence ID" value="KAJ4716144.1"/>
    <property type="molecule type" value="Genomic_DNA"/>
</dbReference>
<keyword evidence="2" id="KW-1185">Reference proteome</keyword>
<protein>
    <submittedName>
        <fullName evidence="1">DNA polymerase</fullName>
    </submittedName>
</protein>
<sequence length="697" mass="78304">MEMEKSEGASSIEIPKPWQSYHTVYTNAKAGMDGVDKEKVQRIVYEMSKGSKYFENEERKEAVMRQKIEHMRDRCAKLTAADVSHYQKVAEKKISELEARRDLSGIWLHVDMDAFYAAVETLSDPSLKGKPMAVGSMSMISTANYEARKFGVRAAMPGFIARKLCPELIFVPTDFKKYTYYSDLTRKVFRKYDPDFMATSLDEAYLDITEVCRERSISSAEIAEELRTSVYEETGLTCSAGVGPNRLLAKVCSDINKPNGQFVLPNDRMAVVTFISSLPIRKIGGIGKVTEHILRDVLRINTCEEMLQKGSLLCALFSHSTADFFLSVGLGLGGTDSPQVRFRKSISSERTFSATEDKTLLYQKLAEIAEMLSADMQKEGLHGRTLTLKLKTASFEVRTRAVTLQKYISSSDDILKHASVLLKAEFPVSLRLIGLRVSQFSEGKDGGPSDPTQKTLTNFVKLGDSSMKNAGDQNSLGSDINDHLFMDVNETSVSLGIHETGNCEFRDPFANCVQQLDDDNQSFSNKVGEEKTCEPSINQSAQEEVNPIMVGHTPQSHKNEVSQLLGTDSLVPQQRDGSYRDGLEEADKSNNLGNEIVTLSNEKDQFMWVNDYKCSLCGIELPPSFIEERQEHVDFHLAERLHKEESNSNLRMLTPRQRCVRKNHTGSHSKRKKLKSLPKEGTYLPIDMFFCKSNQNF</sequence>
<dbReference type="Proteomes" id="UP001164539">
    <property type="component" value="Chromosome 6"/>
</dbReference>
<proteinExistence type="predicted"/>
<organism evidence="1 2">
    <name type="scientific">Melia azedarach</name>
    <name type="common">Chinaberry tree</name>
    <dbReference type="NCBI Taxonomy" id="155640"/>
    <lineage>
        <taxon>Eukaryota</taxon>
        <taxon>Viridiplantae</taxon>
        <taxon>Streptophyta</taxon>
        <taxon>Embryophyta</taxon>
        <taxon>Tracheophyta</taxon>
        <taxon>Spermatophyta</taxon>
        <taxon>Magnoliopsida</taxon>
        <taxon>eudicotyledons</taxon>
        <taxon>Gunneridae</taxon>
        <taxon>Pentapetalae</taxon>
        <taxon>rosids</taxon>
        <taxon>malvids</taxon>
        <taxon>Sapindales</taxon>
        <taxon>Meliaceae</taxon>
        <taxon>Melia</taxon>
    </lineage>
</organism>
<reference evidence="1 2" key="1">
    <citation type="journal article" date="2023" name="Science">
        <title>Complex scaffold remodeling in plant triterpene biosynthesis.</title>
        <authorList>
            <person name="De La Pena R."/>
            <person name="Hodgson H."/>
            <person name="Liu J.C."/>
            <person name="Stephenson M.J."/>
            <person name="Martin A.C."/>
            <person name="Owen C."/>
            <person name="Harkess A."/>
            <person name="Leebens-Mack J."/>
            <person name="Jimenez L.E."/>
            <person name="Osbourn A."/>
            <person name="Sattely E.S."/>
        </authorList>
    </citation>
    <scope>NUCLEOTIDE SEQUENCE [LARGE SCALE GENOMIC DNA]</scope>
    <source>
        <strain evidence="2">cv. JPN11</strain>
        <tissue evidence="1">Leaf</tissue>
    </source>
</reference>
<name>A0ACC1XZM6_MELAZ</name>
<gene>
    <name evidence="1" type="ORF">OWV82_011205</name>
</gene>
<evidence type="ECO:0000313" key="1">
    <source>
        <dbReference type="EMBL" id="KAJ4716144.1"/>
    </source>
</evidence>